<protein>
    <submittedName>
        <fullName evidence="1">Uncharacterized protein</fullName>
    </submittedName>
</protein>
<dbReference type="EMBL" id="AP026867">
    <property type="protein sequence ID" value="BDS12134.1"/>
    <property type="molecule type" value="Genomic_DNA"/>
</dbReference>
<keyword evidence="2" id="KW-1185">Reference proteome</keyword>
<sequence length="47" mass="5672">MLICCTVFPFFFIKRSITTACFFQEVRLSMDFTVFKIDTKEHFLLQK</sequence>
<organism evidence="1 2">
    <name type="scientific">Aureispira anguillae</name>
    <dbReference type="NCBI Taxonomy" id="2864201"/>
    <lineage>
        <taxon>Bacteria</taxon>
        <taxon>Pseudomonadati</taxon>
        <taxon>Bacteroidota</taxon>
        <taxon>Saprospiria</taxon>
        <taxon>Saprospirales</taxon>
        <taxon>Saprospiraceae</taxon>
        <taxon>Aureispira</taxon>
    </lineage>
</organism>
<evidence type="ECO:0000313" key="2">
    <source>
        <dbReference type="Proteomes" id="UP001060919"/>
    </source>
</evidence>
<gene>
    <name evidence="1" type="ORF">AsAng_0028490</name>
</gene>
<evidence type="ECO:0000313" key="1">
    <source>
        <dbReference type="EMBL" id="BDS12134.1"/>
    </source>
</evidence>
<dbReference type="Proteomes" id="UP001060919">
    <property type="component" value="Chromosome"/>
</dbReference>
<reference evidence="1" key="1">
    <citation type="submission" date="2022-09" db="EMBL/GenBank/DDBJ databases">
        <title>Aureispira anguillicida sp. nov., isolated from Leptocephalus of Japanese eel Anguilla japonica.</title>
        <authorList>
            <person name="Yuasa K."/>
            <person name="Mekata T."/>
            <person name="Ikunari K."/>
        </authorList>
    </citation>
    <scope>NUCLEOTIDE SEQUENCE</scope>
    <source>
        <strain evidence="1">EL160426</strain>
    </source>
</reference>
<name>A0A915YFF0_9BACT</name>
<proteinExistence type="predicted"/>
<dbReference type="KEGG" id="aup:AsAng_0028490"/>
<dbReference type="AlphaFoldDB" id="A0A915YFF0"/>
<accession>A0A915YFF0</accession>